<evidence type="ECO:0000256" key="4">
    <source>
        <dbReference type="ARBA" id="ARBA00023110"/>
    </source>
</evidence>
<evidence type="ECO:0000256" key="5">
    <source>
        <dbReference type="ARBA" id="ARBA00023235"/>
    </source>
</evidence>
<evidence type="ECO:0000313" key="9">
    <source>
        <dbReference type="Proteomes" id="UP001596410"/>
    </source>
</evidence>
<dbReference type="Proteomes" id="UP001596410">
    <property type="component" value="Unassembled WGS sequence"/>
</dbReference>
<organism evidence="8 9">
    <name type="scientific">Halobacillus seohaensis</name>
    <dbReference type="NCBI Taxonomy" id="447421"/>
    <lineage>
        <taxon>Bacteria</taxon>
        <taxon>Bacillati</taxon>
        <taxon>Bacillota</taxon>
        <taxon>Bacilli</taxon>
        <taxon>Bacillales</taxon>
        <taxon>Bacillaceae</taxon>
        <taxon>Halobacillus</taxon>
    </lineage>
</organism>
<feature type="compositionally biased region" description="Basic and acidic residues" evidence="6">
    <location>
        <begin position="227"/>
        <end position="238"/>
    </location>
</feature>
<dbReference type="PROSITE" id="PS51257">
    <property type="entry name" value="PROKAR_LIPOPROTEIN"/>
    <property type="match status" value="1"/>
</dbReference>
<feature type="signal peptide" evidence="7">
    <location>
        <begin position="1"/>
        <end position="24"/>
    </location>
</feature>
<keyword evidence="4" id="KW-0697">Rotamase</keyword>
<evidence type="ECO:0000256" key="7">
    <source>
        <dbReference type="SAM" id="SignalP"/>
    </source>
</evidence>
<protein>
    <recommendedName>
        <fullName evidence="2">peptidylprolyl isomerase</fullName>
        <ecNumber evidence="2">5.2.1.8</ecNumber>
    </recommendedName>
</protein>
<comment type="catalytic activity">
    <reaction evidence="1">
        <text>[protein]-peptidylproline (omega=180) = [protein]-peptidylproline (omega=0)</text>
        <dbReference type="Rhea" id="RHEA:16237"/>
        <dbReference type="Rhea" id="RHEA-COMP:10747"/>
        <dbReference type="Rhea" id="RHEA-COMP:10748"/>
        <dbReference type="ChEBI" id="CHEBI:83833"/>
        <dbReference type="ChEBI" id="CHEBI:83834"/>
        <dbReference type="EC" id="5.2.1.8"/>
    </reaction>
</comment>
<dbReference type="InterPro" id="IPR050245">
    <property type="entry name" value="PrsA_foldase"/>
</dbReference>
<feature type="region of interest" description="Disordered" evidence="6">
    <location>
        <begin position="26"/>
        <end position="63"/>
    </location>
</feature>
<reference evidence="9" key="1">
    <citation type="journal article" date="2019" name="Int. J. Syst. Evol. Microbiol.">
        <title>The Global Catalogue of Microorganisms (GCM) 10K type strain sequencing project: providing services to taxonomists for standard genome sequencing and annotation.</title>
        <authorList>
            <consortium name="The Broad Institute Genomics Platform"/>
            <consortium name="The Broad Institute Genome Sequencing Center for Infectious Disease"/>
            <person name="Wu L."/>
            <person name="Ma J."/>
        </authorList>
    </citation>
    <scope>NUCLEOTIDE SEQUENCE [LARGE SCALE GENOMIC DNA]</scope>
    <source>
        <strain evidence="9">CGMCC 4.1621</strain>
    </source>
</reference>
<sequence length="263" mass="29283">MILNRKWLLSLSLAFLLSVTVACNDTDESAEDNNEETETQEEDGEGSEGNTEQPQMPEPDLEGIPEVVAEVNGEEIAAEEFKTTYEGQFQQMAMQSQMTGQEVDQDQLKKQIAESMVGQELLIQEANSRDIEVSEEEIDETLTGLAEQNGVESKDEFLAALEEQGMGQEEVMSQVEMQVKLDQVIASEAGDIEPTEEELEQAYEQVKAQQEQMSEGNGESAEIPSFEEAKPDLIEQVKRQKKGQATQTLVEQLREDADVTVNL</sequence>
<gene>
    <name evidence="8" type="ORF">ACFQIC_20030</name>
</gene>
<proteinExistence type="predicted"/>
<keyword evidence="3 7" id="KW-0732">Signal</keyword>
<dbReference type="Pfam" id="PF13624">
    <property type="entry name" value="SurA_N_3"/>
    <property type="match status" value="1"/>
</dbReference>
<dbReference type="EC" id="5.2.1.8" evidence="2"/>
<dbReference type="RefSeq" id="WP_204708297.1">
    <property type="nucleotide sequence ID" value="NZ_JBHSZV010000062.1"/>
</dbReference>
<feature type="region of interest" description="Disordered" evidence="6">
    <location>
        <begin position="188"/>
        <end position="246"/>
    </location>
</feature>
<keyword evidence="9" id="KW-1185">Reference proteome</keyword>
<dbReference type="PANTHER" id="PTHR47245:SF1">
    <property type="entry name" value="FOLDASE PROTEIN PRSA"/>
    <property type="match status" value="1"/>
</dbReference>
<evidence type="ECO:0000256" key="1">
    <source>
        <dbReference type="ARBA" id="ARBA00000971"/>
    </source>
</evidence>
<evidence type="ECO:0000256" key="6">
    <source>
        <dbReference type="SAM" id="MobiDB-lite"/>
    </source>
</evidence>
<feature type="chain" id="PRO_5045535950" description="peptidylprolyl isomerase" evidence="7">
    <location>
        <begin position="25"/>
        <end position="263"/>
    </location>
</feature>
<feature type="compositionally biased region" description="Acidic residues" evidence="6">
    <location>
        <begin position="26"/>
        <end position="46"/>
    </location>
</feature>
<feature type="compositionally biased region" description="Acidic residues" evidence="6">
    <location>
        <begin position="190"/>
        <end position="201"/>
    </location>
</feature>
<dbReference type="EMBL" id="JBHSZV010000062">
    <property type="protein sequence ID" value="MFC7064088.1"/>
    <property type="molecule type" value="Genomic_DNA"/>
</dbReference>
<dbReference type="InterPro" id="IPR027304">
    <property type="entry name" value="Trigger_fact/SurA_dom_sf"/>
</dbReference>
<dbReference type="SUPFAM" id="SSF109998">
    <property type="entry name" value="Triger factor/SurA peptide-binding domain-like"/>
    <property type="match status" value="1"/>
</dbReference>
<evidence type="ECO:0000313" key="8">
    <source>
        <dbReference type="EMBL" id="MFC7064088.1"/>
    </source>
</evidence>
<dbReference type="Gene3D" id="1.10.4030.10">
    <property type="entry name" value="Porin chaperone SurA, peptide-binding domain"/>
    <property type="match status" value="1"/>
</dbReference>
<name>A0ABW2ERQ2_9BACI</name>
<accession>A0ABW2ERQ2</accession>
<dbReference type="PANTHER" id="PTHR47245">
    <property type="entry name" value="PEPTIDYLPROLYL ISOMERASE"/>
    <property type="match status" value="1"/>
</dbReference>
<evidence type="ECO:0000256" key="2">
    <source>
        <dbReference type="ARBA" id="ARBA00013194"/>
    </source>
</evidence>
<evidence type="ECO:0000256" key="3">
    <source>
        <dbReference type="ARBA" id="ARBA00022729"/>
    </source>
</evidence>
<comment type="caution">
    <text evidence="8">The sequence shown here is derived from an EMBL/GenBank/DDBJ whole genome shotgun (WGS) entry which is preliminary data.</text>
</comment>
<keyword evidence="5" id="KW-0413">Isomerase</keyword>
<feature type="compositionally biased region" description="Polar residues" evidence="6">
    <location>
        <begin position="207"/>
        <end position="217"/>
    </location>
</feature>